<dbReference type="Proteomes" id="UP000265040">
    <property type="component" value="Chromosome 15"/>
</dbReference>
<feature type="compositionally biased region" description="Basic and acidic residues" evidence="6">
    <location>
        <begin position="87"/>
        <end position="96"/>
    </location>
</feature>
<keyword evidence="2" id="KW-0879">Wnt signaling pathway</keyword>
<gene>
    <name evidence="7" type="primary">LRRFIP2</name>
</gene>
<comment type="similarity">
    <text evidence="1">Belongs to the LRRFIP family.</text>
</comment>
<dbReference type="Ensembl" id="ENSATET00000072903.2">
    <property type="protein sequence ID" value="ENSATEP00000064150.1"/>
    <property type="gene ID" value="ENSATEG00000013082.3"/>
</dbReference>
<evidence type="ECO:0000256" key="2">
    <source>
        <dbReference type="ARBA" id="ARBA00022687"/>
    </source>
</evidence>
<organism evidence="7 8">
    <name type="scientific">Anabas testudineus</name>
    <name type="common">Climbing perch</name>
    <name type="synonym">Anthias testudineus</name>
    <dbReference type="NCBI Taxonomy" id="64144"/>
    <lineage>
        <taxon>Eukaryota</taxon>
        <taxon>Metazoa</taxon>
        <taxon>Chordata</taxon>
        <taxon>Craniata</taxon>
        <taxon>Vertebrata</taxon>
        <taxon>Euteleostomi</taxon>
        <taxon>Actinopterygii</taxon>
        <taxon>Neopterygii</taxon>
        <taxon>Teleostei</taxon>
        <taxon>Neoteleostei</taxon>
        <taxon>Acanthomorphata</taxon>
        <taxon>Anabantaria</taxon>
        <taxon>Anabantiformes</taxon>
        <taxon>Anabantoidei</taxon>
        <taxon>Anabantidae</taxon>
        <taxon>Anabas</taxon>
    </lineage>
</organism>
<accession>A0A7N6BPV4</accession>
<evidence type="ECO:0000256" key="6">
    <source>
        <dbReference type="SAM" id="MobiDB-lite"/>
    </source>
</evidence>
<protein>
    <recommendedName>
        <fullName evidence="4">Leucine-rich repeat flightless-interacting protein 2</fullName>
    </recommendedName>
</protein>
<evidence type="ECO:0000256" key="3">
    <source>
        <dbReference type="ARBA" id="ARBA00023054"/>
    </source>
</evidence>
<dbReference type="PANTHER" id="PTHR19212:SF6">
    <property type="entry name" value="LEUCINE-RICH REPEAT FLIGHTLESS-INTERACTING PROTEIN 2"/>
    <property type="match status" value="1"/>
</dbReference>
<dbReference type="GO" id="GO:0006355">
    <property type="term" value="P:regulation of DNA-templated transcription"/>
    <property type="evidence" value="ECO:0007669"/>
    <property type="project" value="InterPro"/>
</dbReference>
<feature type="region of interest" description="Disordered" evidence="6">
    <location>
        <begin position="40"/>
        <end position="96"/>
    </location>
</feature>
<feature type="coiled-coil region" evidence="5">
    <location>
        <begin position="321"/>
        <end position="471"/>
    </location>
</feature>
<reference evidence="7" key="3">
    <citation type="submission" date="2025-09" db="UniProtKB">
        <authorList>
            <consortium name="Ensembl"/>
        </authorList>
    </citation>
    <scope>IDENTIFICATION</scope>
</reference>
<dbReference type="InterPro" id="IPR019139">
    <property type="entry name" value="LRRFIP1/2"/>
</dbReference>
<reference evidence="7" key="2">
    <citation type="submission" date="2025-08" db="UniProtKB">
        <authorList>
            <consortium name="Ensembl"/>
        </authorList>
    </citation>
    <scope>IDENTIFICATION</scope>
</reference>
<reference evidence="7" key="1">
    <citation type="submission" date="2021-04" db="EMBL/GenBank/DDBJ databases">
        <authorList>
            <consortium name="Wellcome Sanger Institute Data Sharing"/>
        </authorList>
    </citation>
    <scope>NUCLEOTIDE SEQUENCE [LARGE SCALE GENOMIC DNA]</scope>
</reference>
<keyword evidence="8" id="KW-1185">Reference proteome</keyword>
<dbReference type="GeneTree" id="ENSGT00530000063564"/>
<evidence type="ECO:0000256" key="4">
    <source>
        <dbReference type="ARBA" id="ARBA00040512"/>
    </source>
</evidence>
<sequence>MGTQGSGRKRAPLKDRFSAEDEALSSIAREAEARLAAKRAARAEARDIRMRELERQQKEHKKSGLSAATLASLGGTSSRRGSTDTGSVHDPDTSLSELRDIYELKDQIQDVEGRYMQGLKELKESLSEVEEKYKKAMVSNAQLDNEKGNLIYQVDTLKDVIEEMEEQMSEMRRELEDKSKELERQKHTCTVLQHKQEELKEGIRQRDELIEESQRMQTKLDALTREVFDLQETINWKDKKIGALERQKEYFDCIRKERDELRDELADIKGKAKKHGLVIIPDGTPNGDVNHEPLSSGITVVSQEAAQVLESAGEGPLDVRLRKLAEEKDELLAQIRKLKNQLEEERQKHSKVDTAFTDGERMENGTDLHIIEMQRDANRQISEYKFKLSKAEQEIGTMEQNINRLEGQVSRYKAAADNAEKTEDELKADKRKLQRELRTALDKIEEMEMTNNHLVKRLEKMKANRNALLSQQ</sequence>
<dbReference type="PANTHER" id="PTHR19212">
    <property type="entry name" value="LEUCINE RICH REPEAT IN FLII INTERACTING PROTEIN"/>
    <property type="match status" value="1"/>
</dbReference>
<feature type="compositionally biased region" description="Low complexity" evidence="6">
    <location>
        <begin position="74"/>
        <end position="86"/>
    </location>
</feature>
<dbReference type="AlphaFoldDB" id="A0A7N6BPV4"/>
<feature type="region of interest" description="Disordered" evidence="6">
    <location>
        <begin position="1"/>
        <end position="20"/>
    </location>
</feature>
<feature type="compositionally biased region" description="Basic and acidic residues" evidence="6">
    <location>
        <begin position="40"/>
        <end position="57"/>
    </location>
</feature>
<evidence type="ECO:0000256" key="1">
    <source>
        <dbReference type="ARBA" id="ARBA00008275"/>
    </source>
</evidence>
<feature type="coiled-coil region" evidence="5">
    <location>
        <begin position="119"/>
        <end position="271"/>
    </location>
</feature>
<dbReference type="GO" id="GO:0016055">
    <property type="term" value="P:Wnt signaling pathway"/>
    <property type="evidence" value="ECO:0007669"/>
    <property type="project" value="UniProtKB-KW"/>
</dbReference>
<name>A0A7N6BPV4_ANATE</name>
<dbReference type="Pfam" id="PF09738">
    <property type="entry name" value="LRRFIP"/>
    <property type="match status" value="2"/>
</dbReference>
<proteinExistence type="inferred from homology"/>
<evidence type="ECO:0000256" key="5">
    <source>
        <dbReference type="SAM" id="Coils"/>
    </source>
</evidence>
<evidence type="ECO:0000313" key="8">
    <source>
        <dbReference type="Proteomes" id="UP000265040"/>
    </source>
</evidence>
<evidence type="ECO:0000313" key="7">
    <source>
        <dbReference type="Ensembl" id="ENSATEP00000064150.1"/>
    </source>
</evidence>
<dbReference type="Gene3D" id="1.20.5.4090">
    <property type="match status" value="1"/>
</dbReference>
<keyword evidence="3 5" id="KW-0175">Coiled coil</keyword>